<evidence type="ECO:0008006" key="3">
    <source>
        <dbReference type="Google" id="ProtNLM"/>
    </source>
</evidence>
<dbReference type="PROSITE" id="PS51257">
    <property type="entry name" value="PROKAR_LIPOPROTEIN"/>
    <property type="match status" value="1"/>
</dbReference>
<dbReference type="EMBL" id="CP134206">
    <property type="protein sequence ID" value="WND06419.1"/>
    <property type="molecule type" value="Genomic_DNA"/>
</dbReference>
<evidence type="ECO:0000313" key="1">
    <source>
        <dbReference type="EMBL" id="WND06419.1"/>
    </source>
</evidence>
<evidence type="ECO:0000313" key="2">
    <source>
        <dbReference type="Proteomes" id="UP001256400"/>
    </source>
</evidence>
<sequence>MKKLGFIFTFIFLLSACHPLDEKQQQQDYICQSMIQGYLKMQQLYDFRLWQRESHTPNQIRYQYRPASEHGMLIGTLKTEQLVFECSQNQNLFRIQRPNEHASLLQVQLPSATQSFIWR</sequence>
<proteinExistence type="predicted"/>
<organism evidence="1 2">
    <name type="scientific">Acinetobacter soli</name>
    <dbReference type="NCBI Taxonomy" id="487316"/>
    <lineage>
        <taxon>Bacteria</taxon>
        <taxon>Pseudomonadati</taxon>
        <taxon>Pseudomonadota</taxon>
        <taxon>Gammaproteobacteria</taxon>
        <taxon>Moraxellales</taxon>
        <taxon>Moraxellaceae</taxon>
        <taxon>Acinetobacter</taxon>
    </lineage>
</organism>
<dbReference type="RefSeq" id="WP_004933612.1">
    <property type="nucleotide sequence ID" value="NZ_BBNM01000002.1"/>
</dbReference>
<name>A0AB38YYV3_9GAMM</name>
<protein>
    <recommendedName>
        <fullName evidence="3">Lipoprotein</fullName>
    </recommendedName>
</protein>
<gene>
    <name evidence="1" type="ORF">RHP80_04545</name>
</gene>
<dbReference type="AlphaFoldDB" id="A0AB38YYV3"/>
<reference evidence="1" key="1">
    <citation type="submission" date="2023-09" db="EMBL/GenBank/DDBJ databases">
        <title>Acinetobacter soli.</title>
        <authorList>
            <person name="Kim B."/>
            <person name="Kim D."/>
            <person name="Park D."/>
        </authorList>
    </citation>
    <scope>NUCLEOTIDE SEQUENCE</scope>
    <source>
        <strain evidence="1">2023.05</strain>
    </source>
</reference>
<dbReference type="Proteomes" id="UP001256400">
    <property type="component" value="Chromosome"/>
</dbReference>
<accession>A0AB38YYV3</accession>